<dbReference type="PANTHER" id="PTHR43794:SF5">
    <property type="entry name" value="CHLOROHYDROLASE FAMILY PROTEIN"/>
    <property type="match status" value="1"/>
</dbReference>
<accession>A0A832YU25</accession>
<organism evidence="2 3">
    <name type="scientific">Methanothermococcus okinawensis</name>
    <dbReference type="NCBI Taxonomy" id="155863"/>
    <lineage>
        <taxon>Archaea</taxon>
        <taxon>Methanobacteriati</taxon>
        <taxon>Methanobacteriota</taxon>
        <taxon>Methanomada group</taxon>
        <taxon>Methanococci</taxon>
        <taxon>Methanococcales</taxon>
        <taxon>Methanococcaceae</taxon>
        <taxon>Methanothermococcus</taxon>
    </lineage>
</organism>
<dbReference type="Pfam" id="PF01979">
    <property type="entry name" value="Amidohydro_1"/>
    <property type="match status" value="1"/>
</dbReference>
<reference evidence="2" key="1">
    <citation type="journal article" date="2020" name="ISME J.">
        <title>Gammaproteobacteria mediating utilization of methyl-, sulfur- and petroleum organic compounds in deep ocean hydrothermal plumes.</title>
        <authorList>
            <person name="Zhou Z."/>
            <person name="Liu Y."/>
            <person name="Pan J."/>
            <person name="Cron B.R."/>
            <person name="Toner B.M."/>
            <person name="Anantharaman K."/>
            <person name="Breier J.A."/>
            <person name="Dick G.J."/>
            <person name="Li M."/>
        </authorList>
    </citation>
    <scope>NUCLEOTIDE SEQUENCE</scope>
    <source>
        <strain evidence="2">SZUA-1385</strain>
    </source>
</reference>
<keyword evidence="2" id="KW-0378">Hydrolase</keyword>
<feature type="domain" description="Amidohydrolase-related" evidence="1">
    <location>
        <begin position="54"/>
        <end position="373"/>
    </location>
</feature>
<dbReference type="Proteomes" id="UP000605144">
    <property type="component" value="Unassembled WGS sequence"/>
</dbReference>
<evidence type="ECO:0000313" key="2">
    <source>
        <dbReference type="EMBL" id="HIP17058.1"/>
    </source>
</evidence>
<dbReference type="SUPFAM" id="SSF51556">
    <property type="entry name" value="Metallo-dependent hydrolases"/>
    <property type="match status" value="1"/>
</dbReference>
<comment type="caution">
    <text evidence="2">The sequence shown here is derived from an EMBL/GenBank/DDBJ whole genome shotgun (WGS) entry which is preliminary data.</text>
</comment>
<protein>
    <submittedName>
        <fullName evidence="2">Chlorohydrolase</fullName>
    </submittedName>
</protein>
<dbReference type="Gene3D" id="3.20.20.140">
    <property type="entry name" value="Metal-dependent hydrolases"/>
    <property type="match status" value="1"/>
</dbReference>
<dbReference type="PANTHER" id="PTHR43794">
    <property type="entry name" value="AMINOHYDROLASE SSNA-RELATED"/>
    <property type="match status" value="1"/>
</dbReference>
<dbReference type="InterPro" id="IPR050287">
    <property type="entry name" value="MTA/SAH_deaminase"/>
</dbReference>
<dbReference type="CDD" id="cd01305">
    <property type="entry name" value="archeal_chlorohydrolases"/>
    <property type="match status" value="1"/>
</dbReference>
<sequence length="406" mass="46482">MNKATLDRDTIYLKSNFLYGEDFEYIRSILIIEEGIIKGFTRESIRNTINYKGIVIPPLINAHTHIGDNAIKDIGINKTLDDLVKPPNGLKHRFLNSCSEDILIDGMVDGLHDLKSNGILYFCDFRENGITGINLLKRAFTKFKEYFTKERLGYSNTLCDYIQFNKLFNIPPSPIILGRPTTSNIKELKKEIREILKVADGIGLSGCNEYSDEELKIMRKEDYKIFSIHANEHEGSIEYSKETHGKSEIERIIDLKINPTFIIHATHTTPHEREILREYNIPVVVCPRANASFNIGLPDIQNLLRNDILVGLGTDNFMANSPSIFKEMDFIYKIYHIDPKEILRFATINNGKILGLEGVGLIEEGYRGIFTFIRDTPSTRYSKNIVASIITRCERGDIYSFDMNMH</sequence>
<proteinExistence type="predicted"/>
<evidence type="ECO:0000259" key="1">
    <source>
        <dbReference type="Pfam" id="PF01979"/>
    </source>
</evidence>
<dbReference type="NCBIfam" id="NF005552">
    <property type="entry name" value="PRK07213.1"/>
    <property type="match status" value="1"/>
</dbReference>
<dbReference type="EMBL" id="DQSV01000041">
    <property type="protein sequence ID" value="HIP17058.1"/>
    <property type="molecule type" value="Genomic_DNA"/>
</dbReference>
<dbReference type="AlphaFoldDB" id="A0A832YU25"/>
<gene>
    <name evidence="2" type="ORF">EYG76_01985</name>
</gene>
<name>A0A832YU25_9EURY</name>
<dbReference type="InterPro" id="IPR006680">
    <property type="entry name" value="Amidohydro-rel"/>
</dbReference>
<evidence type="ECO:0000313" key="3">
    <source>
        <dbReference type="Proteomes" id="UP000605144"/>
    </source>
</evidence>
<dbReference type="GO" id="GO:0016787">
    <property type="term" value="F:hydrolase activity"/>
    <property type="evidence" value="ECO:0007669"/>
    <property type="project" value="UniProtKB-KW"/>
</dbReference>
<dbReference type="InterPro" id="IPR032466">
    <property type="entry name" value="Metal_Hydrolase"/>
</dbReference>